<accession>A0A2R6QEZ2</accession>
<gene>
    <name evidence="1" type="ORF">PHLCEN_2v3486</name>
</gene>
<comment type="caution">
    <text evidence="1">The sequence shown here is derived from an EMBL/GenBank/DDBJ whole genome shotgun (WGS) entry which is preliminary data.</text>
</comment>
<sequence length="49" mass="6020">MEGIRRWFPTICLTHFSHARKNSKFTMRRQKASEQLRWQNIDLYLTHGE</sequence>
<keyword evidence="2" id="KW-1185">Reference proteome</keyword>
<proteinExistence type="predicted"/>
<dbReference type="EMBL" id="MLYV02000343">
    <property type="protein sequence ID" value="PSS07203.1"/>
    <property type="molecule type" value="Genomic_DNA"/>
</dbReference>
<dbReference type="Proteomes" id="UP000186601">
    <property type="component" value="Unassembled WGS sequence"/>
</dbReference>
<protein>
    <submittedName>
        <fullName evidence="1">Uncharacterized protein</fullName>
    </submittedName>
</protein>
<dbReference type="AlphaFoldDB" id="A0A2R6QEZ2"/>
<name>A0A2R6QEZ2_9APHY</name>
<organism evidence="1 2">
    <name type="scientific">Hermanssonia centrifuga</name>
    <dbReference type="NCBI Taxonomy" id="98765"/>
    <lineage>
        <taxon>Eukaryota</taxon>
        <taxon>Fungi</taxon>
        <taxon>Dikarya</taxon>
        <taxon>Basidiomycota</taxon>
        <taxon>Agaricomycotina</taxon>
        <taxon>Agaricomycetes</taxon>
        <taxon>Polyporales</taxon>
        <taxon>Meruliaceae</taxon>
        <taxon>Hermanssonia</taxon>
    </lineage>
</organism>
<evidence type="ECO:0000313" key="1">
    <source>
        <dbReference type="EMBL" id="PSS07203.1"/>
    </source>
</evidence>
<evidence type="ECO:0000313" key="2">
    <source>
        <dbReference type="Proteomes" id="UP000186601"/>
    </source>
</evidence>
<reference evidence="1 2" key="1">
    <citation type="submission" date="2018-02" db="EMBL/GenBank/DDBJ databases">
        <title>Genome sequence of the basidiomycete white-rot fungus Phlebia centrifuga.</title>
        <authorList>
            <person name="Granchi Z."/>
            <person name="Peng M."/>
            <person name="de Vries R.P."/>
            <person name="Hilden K."/>
            <person name="Makela M.R."/>
            <person name="Grigoriev I."/>
            <person name="Riley R."/>
        </authorList>
    </citation>
    <scope>NUCLEOTIDE SEQUENCE [LARGE SCALE GENOMIC DNA]</scope>
    <source>
        <strain evidence="1 2">FBCC195</strain>
    </source>
</reference>